<protein>
    <recommendedName>
        <fullName evidence="1">DUF6957 domain-containing protein</fullName>
    </recommendedName>
</protein>
<evidence type="ECO:0000313" key="2">
    <source>
        <dbReference type="EMBL" id="TXI34975.1"/>
    </source>
</evidence>
<feature type="domain" description="DUF6957" evidence="1">
    <location>
        <begin position="19"/>
        <end position="128"/>
    </location>
</feature>
<evidence type="ECO:0000259" key="1">
    <source>
        <dbReference type="Pfam" id="PF22275"/>
    </source>
</evidence>
<comment type="caution">
    <text evidence="2">The sequence shown here is derived from an EMBL/GenBank/DDBJ whole genome shotgun (WGS) entry which is preliminary data.</text>
</comment>
<proteinExistence type="predicted"/>
<dbReference type="Proteomes" id="UP000321110">
    <property type="component" value="Unassembled WGS sequence"/>
</dbReference>
<dbReference type="Pfam" id="PF22275">
    <property type="entry name" value="DUF6957"/>
    <property type="match status" value="1"/>
</dbReference>
<organism evidence="2 3">
    <name type="scientific">Aquipseudomonas alcaligenes</name>
    <name type="common">Pseudomonas alcaligenes</name>
    <dbReference type="NCBI Taxonomy" id="43263"/>
    <lineage>
        <taxon>Bacteria</taxon>
        <taxon>Pseudomonadati</taxon>
        <taxon>Pseudomonadota</taxon>
        <taxon>Gammaproteobacteria</taxon>
        <taxon>Pseudomonadales</taxon>
        <taxon>Pseudomonadaceae</taxon>
        <taxon>Aquipseudomonas</taxon>
    </lineage>
</organism>
<accession>A0A5C7WED2</accession>
<dbReference type="AlphaFoldDB" id="A0A5C7WED2"/>
<dbReference type="InterPro" id="IPR054232">
    <property type="entry name" value="DUF6957"/>
</dbReference>
<name>A0A5C7WED2_AQUAC</name>
<sequence>MSDLQTITHLLYSPGEPMTGSTMTDDQALAFAREYCRYTEFCLVRDWLWIDLNVTEVQRLELEKTRRQPVIVYAHSVIYDSARRWDVGDVVRTSPLSVFEEGFLFRTLNSTYVLLGDGQRKRASLETVGRIRF</sequence>
<gene>
    <name evidence="2" type="ORF">E6Q69_02730</name>
</gene>
<dbReference type="EMBL" id="SSFO01000050">
    <property type="protein sequence ID" value="TXI34975.1"/>
    <property type="molecule type" value="Genomic_DNA"/>
</dbReference>
<reference evidence="2 3" key="1">
    <citation type="submission" date="2018-09" db="EMBL/GenBank/DDBJ databases">
        <title>Metagenome Assembled Genomes from an Advanced Water Purification Facility.</title>
        <authorList>
            <person name="Stamps B.W."/>
            <person name="Spear J.R."/>
        </authorList>
    </citation>
    <scope>NUCLEOTIDE SEQUENCE [LARGE SCALE GENOMIC DNA]</scope>
    <source>
        <strain evidence="2">Bin_52_1</strain>
    </source>
</reference>
<evidence type="ECO:0000313" key="3">
    <source>
        <dbReference type="Proteomes" id="UP000321110"/>
    </source>
</evidence>